<name>A0A6L5WFU5_9BACT</name>
<keyword evidence="4" id="KW-0479">Metal-binding</keyword>
<dbReference type="GO" id="GO:0046872">
    <property type="term" value="F:metal ion binding"/>
    <property type="evidence" value="ECO:0007669"/>
    <property type="project" value="UniProtKB-KW"/>
</dbReference>
<dbReference type="InterPro" id="IPR033749">
    <property type="entry name" value="Polyprenyl_synt_CS"/>
</dbReference>
<evidence type="ECO:0000256" key="6">
    <source>
        <dbReference type="RuleBase" id="RU004466"/>
    </source>
</evidence>
<dbReference type="CDD" id="cd00685">
    <property type="entry name" value="Trans_IPPS_HT"/>
    <property type="match status" value="1"/>
</dbReference>
<keyword evidence="3 6" id="KW-0808">Transferase</keyword>
<dbReference type="GO" id="GO:0008299">
    <property type="term" value="P:isoprenoid biosynthetic process"/>
    <property type="evidence" value="ECO:0007669"/>
    <property type="project" value="InterPro"/>
</dbReference>
<reference evidence="7 8" key="2">
    <citation type="submission" date="2020-03" db="EMBL/GenBank/DDBJ databases">
        <title>Campylobacter portucalensis sp. nov., a new species of Campylobacter isolated from the reproductive tract of bulls.</title>
        <authorList>
            <person name="Silva M.F."/>
            <person name="Pereira G."/>
            <person name="Carneiro C."/>
            <person name="Hemphill A."/>
            <person name="Mateus L."/>
            <person name="Lopes-Da-Costa L."/>
            <person name="Silva E."/>
        </authorList>
    </citation>
    <scope>NUCLEOTIDE SEQUENCE [LARGE SCALE GENOMIC DNA]</scope>
    <source>
        <strain evidence="7 8">FMV-PI01</strain>
    </source>
</reference>
<dbReference type="AlphaFoldDB" id="A0A6L5WFU5"/>
<comment type="similarity">
    <text evidence="2 6">Belongs to the FPP/GGPP synthase family.</text>
</comment>
<organism evidence="7 8">
    <name type="scientific">Campylobacter portucalensis</name>
    <dbReference type="NCBI Taxonomy" id="2608384"/>
    <lineage>
        <taxon>Bacteria</taxon>
        <taxon>Pseudomonadati</taxon>
        <taxon>Campylobacterota</taxon>
        <taxon>Epsilonproteobacteria</taxon>
        <taxon>Campylobacterales</taxon>
        <taxon>Campylobacteraceae</taxon>
        <taxon>Campylobacter</taxon>
    </lineage>
</organism>
<evidence type="ECO:0000313" key="7">
    <source>
        <dbReference type="EMBL" id="MSN95980.1"/>
    </source>
</evidence>
<dbReference type="Pfam" id="PF00348">
    <property type="entry name" value="polyprenyl_synt"/>
    <property type="match status" value="1"/>
</dbReference>
<sequence>MKNLEKIDTIMRKFISELGYEEVNFMFNDISLGKKLRSKLILNIAGCFEESLRLCAVVELIHVASLLHDDVIDDSNLRRGKPSINAIFGVKNAIMLGDILYSKGFFELSKFDSKIAKIISNSVAFLSIGELMDVNLSKNFNLNLDNYFNMIYNKTAILIEACAKSAAILAGYDYEKFGIYGKNLGLAFQIIDDVLDIISDEKTLGKPSMSDFRDGKTTIAYIYLYQYLDEKDKKKLISLFRKNLNLDEIFWLKSKFDEFKIIQKCINEAKKLAKDGIESISQYKNDKLIEIMQSMVDRDF</sequence>
<dbReference type="InterPro" id="IPR008949">
    <property type="entry name" value="Isoprenoid_synthase_dom_sf"/>
</dbReference>
<dbReference type="PANTHER" id="PTHR12001:SF69">
    <property type="entry name" value="ALL TRANS-POLYPRENYL-DIPHOSPHATE SYNTHASE PDSS1"/>
    <property type="match status" value="1"/>
</dbReference>
<evidence type="ECO:0000256" key="2">
    <source>
        <dbReference type="ARBA" id="ARBA00006706"/>
    </source>
</evidence>
<keyword evidence="5" id="KW-0460">Magnesium</keyword>
<dbReference type="RefSeq" id="WP_154570250.1">
    <property type="nucleotide sequence ID" value="NZ_VWSJ01000005.1"/>
</dbReference>
<keyword evidence="8" id="KW-1185">Reference proteome</keyword>
<dbReference type="PROSITE" id="PS00444">
    <property type="entry name" value="POLYPRENYL_SYNTHASE_2"/>
    <property type="match status" value="1"/>
</dbReference>
<dbReference type="Proteomes" id="UP000476338">
    <property type="component" value="Unassembled WGS sequence"/>
</dbReference>
<dbReference type="GO" id="GO:0004659">
    <property type="term" value="F:prenyltransferase activity"/>
    <property type="evidence" value="ECO:0007669"/>
    <property type="project" value="InterPro"/>
</dbReference>
<dbReference type="SUPFAM" id="SSF48576">
    <property type="entry name" value="Terpenoid synthases"/>
    <property type="match status" value="1"/>
</dbReference>
<proteinExistence type="inferred from homology"/>
<dbReference type="PANTHER" id="PTHR12001">
    <property type="entry name" value="GERANYLGERANYL PYROPHOSPHATE SYNTHASE"/>
    <property type="match status" value="1"/>
</dbReference>
<comment type="cofactor">
    <cofactor evidence="1">
        <name>Mg(2+)</name>
        <dbReference type="ChEBI" id="CHEBI:18420"/>
    </cofactor>
</comment>
<comment type="caution">
    <text evidence="7">The sequence shown here is derived from an EMBL/GenBank/DDBJ whole genome shotgun (WGS) entry which is preliminary data.</text>
</comment>
<evidence type="ECO:0000256" key="5">
    <source>
        <dbReference type="ARBA" id="ARBA00022842"/>
    </source>
</evidence>
<evidence type="ECO:0000313" key="8">
    <source>
        <dbReference type="Proteomes" id="UP000476338"/>
    </source>
</evidence>
<dbReference type="SFLD" id="SFLDS00005">
    <property type="entry name" value="Isoprenoid_Synthase_Type_I"/>
    <property type="match status" value="1"/>
</dbReference>
<protein>
    <submittedName>
        <fullName evidence="7">Polyprenyl synthetase family protein</fullName>
    </submittedName>
</protein>
<evidence type="ECO:0000256" key="4">
    <source>
        <dbReference type="ARBA" id="ARBA00022723"/>
    </source>
</evidence>
<reference evidence="7 8" key="1">
    <citation type="submission" date="2019-09" db="EMBL/GenBank/DDBJ databases">
        <authorList>
            <person name="Silva M."/>
            <person name="Pereira G."/>
            <person name="Lopes-Da-Costa L."/>
            <person name="Silva E."/>
        </authorList>
    </citation>
    <scope>NUCLEOTIDE SEQUENCE [LARGE SCALE GENOMIC DNA]</scope>
    <source>
        <strain evidence="7 8">FMV-PI01</strain>
    </source>
</reference>
<dbReference type="InterPro" id="IPR000092">
    <property type="entry name" value="Polyprenyl_synt"/>
</dbReference>
<dbReference type="EMBL" id="VWSJ01000005">
    <property type="protein sequence ID" value="MSN95980.1"/>
    <property type="molecule type" value="Genomic_DNA"/>
</dbReference>
<gene>
    <name evidence="7" type="ORF">F1B92_02015</name>
</gene>
<evidence type="ECO:0000256" key="1">
    <source>
        <dbReference type="ARBA" id="ARBA00001946"/>
    </source>
</evidence>
<evidence type="ECO:0000256" key="3">
    <source>
        <dbReference type="ARBA" id="ARBA00022679"/>
    </source>
</evidence>
<accession>A0A6L5WFU5</accession>
<dbReference type="Gene3D" id="1.10.600.10">
    <property type="entry name" value="Farnesyl Diphosphate Synthase"/>
    <property type="match status" value="1"/>
</dbReference>
<dbReference type="PROSITE" id="PS00723">
    <property type="entry name" value="POLYPRENYL_SYNTHASE_1"/>
    <property type="match status" value="1"/>
</dbReference>